<name>A0A1F7F900_UNCRA</name>
<dbReference type="PANTHER" id="PTHR38032">
    <property type="entry name" value="POLYMERASE-RELATED"/>
    <property type="match status" value="1"/>
</dbReference>
<reference evidence="3 4" key="1">
    <citation type="journal article" date="2016" name="Nat. Commun.">
        <title>Thousands of microbial genomes shed light on interconnected biogeochemical processes in an aquifer system.</title>
        <authorList>
            <person name="Anantharaman K."/>
            <person name="Brown C.T."/>
            <person name="Hug L.A."/>
            <person name="Sharon I."/>
            <person name="Castelle C.J."/>
            <person name="Probst A.J."/>
            <person name="Thomas B.C."/>
            <person name="Singh A."/>
            <person name="Wilkins M.J."/>
            <person name="Karaoz U."/>
            <person name="Brodie E.L."/>
            <person name="Williams K.H."/>
            <person name="Hubbard S.S."/>
            <person name="Banfield J.F."/>
        </authorList>
    </citation>
    <scope>NUCLEOTIDE SEQUENCE [LARGE SCALE GENOMIC DNA]</scope>
</reference>
<dbReference type="PANTHER" id="PTHR38032:SF1">
    <property type="entry name" value="RNA-BINDING PROTEIN KHPB N-TERMINAL DOMAIN-CONTAINING PROTEIN"/>
    <property type="match status" value="1"/>
</dbReference>
<organism evidence="3 4">
    <name type="scientific">Candidatus Raymondbacteria bacterium RIFOXYD12_FULL_49_13</name>
    <dbReference type="NCBI Taxonomy" id="1817890"/>
    <lineage>
        <taxon>Bacteria</taxon>
        <taxon>Raymondiibacteriota</taxon>
    </lineage>
</organism>
<evidence type="ECO:0000313" key="3">
    <source>
        <dbReference type="EMBL" id="OGK03140.1"/>
    </source>
</evidence>
<proteinExistence type="predicted"/>
<comment type="caution">
    <text evidence="3">The sequence shown here is derived from an EMBL/GenBank/DDBJ whole genome shotgun (WGS) entry which is preliminary data.</text>
</comment>
<dbReference type="AlphaFoldDB" id="A0A1F7F900"/>
<dbReference type="InterPro" id="IPR046865">
    <property type="entry name" value="FapA_b_solenoid"/>
</dbReference>
<dbReference type="Pfam" id="PF20250">
    <property type="entry name" value="FapA_N"/>
    <property type="match status" value="1"/>
</dbReference>
<protein>
    <recommendedName>
        <fullName evidence="2">Flagellar Assembly Protein A N-terminal region domain-containing protein</fullName>
    </recommendedName>
</protein>
<feature type="domain" description="Flagellar Assembly Protein A N-terminal region" evidence="2">
    <location>
        <begin position="104"/>
        <end position="271"/>
    </location>
</feature>
<dbReference type="EMBL" id="MFYX01000096">
    <property type="protein sequence ID" value="OGK03140.1"/>
    <property type="molecule type" value="Genomic_DNA"/>
</dbReference>
<gene>
    <name evidence="3" type="ORF">A2519_06980</name>
</gene>
<dbReference type="Pfam" id="PF03961">
    <property type="entry name" value="FapA"/>
    <property type="match status" value="1"/>
</dbReference>
<evidence type="ECO:0000259" key="2">
    <source>
        <dbReference type="Pfam" id="PF20250"/>
    </source>
</evidence>
<keyword evidence="1" id="KW-0175">Coiled coil</keyword>
<sequence>MSERPIFVKPIGYIIYNIIFTAMGEKTQTRSLTFETREDGVYLVAAEYDPAAISPAAVQKELFSLGIMNADLAVIMKAAGEKRKNDVRVGPVFIRYNFSKDRHITLKNSESRAYLRISETAYDLSDRITPDDLLFLLARNNIIHGIKESEITRMARELMYGRDILVAEATLPVPGTDARIEELVPIDSTAKPLQIEGGRVDFKSLDIIKMVDERQKVCVKHPATPGTNGTSIFGQPIAALYGRDLMFSCGENMYVSEDGLSMHAACGGYLYRSGIGISVGNVYLIRGNVDYSTGNVKYKGSVIVKGSVLSGFSVESDGSILVAGDVEGARVWSRAGNVEIRKGVFGRGKAKIFAKKDVRLSFAQDADIEAGENVFATKYLLNCTVSAGTNVDVSARNAAIIGGETSAFGGIAVWNAGSEKMVSTILRIKSREQEELQERCAAFEKLREGLADELSVIAGALKTGQQLLKQVAEVRAEKKEELSVLAKKYQVVLNRIKVMDGKIEGAKAALDTAAAPGGDIRVANEVFAHVQMFLYSAVYLVQEGKKKARFYFNDGWVAAERLAEA</sequence>
<evidence type="ECO:0000256" key="1">
    <source>
        <dbReference type="SAM" id="Coils"/>
    </source>
</evidence>
<dbReference type="Proteomes" id="UP000179243">
    <property type="component" value="Unassembled WGS sequence"/>
</dbReference>
<dbReference type="InterPro" id="IPR005646">
    <property type="entry name" value="FapA"/>
</dbReference>
<dbReference type="InterPro" id="IPR046866">
    <property type="entry name" value="FapA_N"/>
</dbReference>
<evidence type="ECO:0000313" key="4">
    <source>
        <dbReference type="Proteomes" id="UP000179243"/>
    </source>
</evidence>
<feature type="coiled-coil region" evidence="1">
    <location>
        <begin position="426"/>
        <end position="453"/>
    </location>
</feature>
<accession>A0A1F7F900</accession>